<protein>
    <recommendedName>
        <fullName evidence="1">BPL/LPL catalytic domain-containing protein</fullName>
    </recommendedName>
</protein>
<dbReference type="RefSeq" id="WP_309489456.1">
    <property type="nucleotide sequence ID" value="NZ_JAENIG010000004.1"/>
</dbReference>
<reference evidence="2" key="1">
    <citation type="submission" date="2021-01" db="EMBL/GenBank/DDBJ databases">
        <title>Modified the classification status of verrucomicrobia.</title>
        <authorList>
            <person name="Feng X."/>
        </authorList>
    </citation>
    <scope>NUCLEOTIDE SEQUENCE</scope>
    <source>
        <strain evidence="2">5K15</strain>
    </source>
</reference>
<evidence type="ECO:0000313" key="3">
    <source>
        <dbReference type="Proteomes" id="UP000634206"/>
    </source>
</evidence>
<gene>
    <name evidence="2" type="ORF">JIN83_07725</name>
</gene>
<name>A0AAE2SE42_9BACT</name>
<dbReference type="PANTHER" id="PTHR43679">
    <property type="entry name" value="OCTANOYLTRANSFERASE LIPM-RELATED"/>
    <property type="match status" value="1"/>
</dbReference>
<dbReference type="PANTHER" id="PTHR43679:SF2">
    <property type="entry name" value="OCTANOYL-[GCVH]:PROTEIN N-OCTANOYLTRANSFERASE"/>
    <property type="match status" value="1"/>
</dbReference>
<dbReference type="InterPro" id="IPR004143">
    <property type="entry name" value="BPL_LPL_catalytic"/>
</dbReference>
<dbReference type="AlphaFoldDB" id="A0AAE2SE42"/>
<dbReference type="Proteomes" id="UP000634206">
    <property type="component" value="Unassembled WGS sequence"/>
</dbReference>
<dbReference type="InterPro" id="IPR045864">
    <property type="entry name" value="aa-tRNA-synth_II/BPL/LPL"/>
</dbReference>
<evidence type="ECO:0000259" key="1">
    <source>
        <dbReference type="PROSITE" id="PS51733"/>
    </source>
</evidence>
<organism evidence="2 3">
    <name type="scientific">Oceaniferula flava</name>
    <dbReference type="NCBI Taxonomy" id="2800421"/>
    <lineage>
        <taxon>Bacteria</taxon>
        <taxon>Pseudomonadati</taxon>
        <taxon>Verrucomicrobiota</taxon>
        <taxon>Verrucomicrobiia</taxon>
        <taxon>Verrucomicrobiales</taxon>
        <taxon>Verrucomicrobiaceae</taxon>
        <taxon>Oceaniferula</taxon>
    </lineage>
</organism>
<proteinExistence type="predicted"/>
<dbReference type="InterPro" id="IPR050664">
    <property type="entry name" value="Octanoyltrans_LipM/LipL"/>
</dbReference>
<evidence type="ECO:0000313" key="2">
    <source>
        <dbReference type="EMBL" id="MBK1854845.1"/>
    </source>
</evidence>
<feature type="domain" description="BPL/LPL catalytic" evidence="1">
    <location>
        <begin position="43"/>
        <end position="237"/>
    </location>
</feature>
<comment type="caution">
    <text evidence="2">The sequence shown here is derived from an EMBL/GenBank/DDBJ whole genome shotgun (WGS) entry which is preliminary data.</text>
</comment>
<sequence>MNSESKAMSAVAKEFSAIRVWHDEVPRTGAENMAVDQLLMERSQDLPVLRIYRWSEPTVSFGYFNALADARAAFPESEAEEITYVRRWTGGGVVDHRCDVTYTLAIPRSQKLANTRGAVSYQVIHQALADLLTDVGESVRLTSCCEGDGGVQCFTNPVAYDLTDLEGHKVAGAGQRRSKYGLLHQGSVIPRMTPDIFRDQLHQRLGAMLAQEERELNADSALLADAARLAEERYDTSAWLHKK</sequence>
<dbReference type="PROSITE" id="PS51733">
    <property type="entry name" value="BPL_LPL_CATALYTIC"/>
    <property type="match status" value="1"/>
</dbReference>
<dbReference type="Pfam" id="PF21948">
    <property type="entry name" value="LplA-B_cat"/>
    <property type="match status" value="1"/>
</dbReference>
<accession>A0AAE2SE42</accession>
<dbReference type="EMBL" id="JAENIG010000004">
    <property type="protein sequence ID" value="MBK1854845.1"/>
    <property type="molecule type" value="Genomic_DNA"/>
</dbReference>
<dbReference type="Gene3D" id="3.30.930.10">
    <property type="entry name" value="Bira Bifunctional Protein, Domain 2"/>
    <property type="match status" value="1"/>
</dbReference>
<keyword evidence="3" id="KW-1185">Reference proteome</keyword>
<dbReference type="SUPFAM" id="SSF55681">
    <property type="entry name" value="Class II aaRS and biotin synthetases"/>
    <property type="match status" value="1"/>
</dbReference>